<feature type="region of interest" description="Disordered" evidence="1">
    <location>
        <begin position="1"/>
        <end position="35"/>
    </location>
</feature>
<evidence type="ECO:0000313" key="2">
    <source>
        <dbReference type="EMBL" id="TKR62173.1"/>
    </source>
</evidence>
<organism evidence="2 3">
    <name type="scientific">Steinernema carpocapsae</name>
    <name type="common">Entomopathogenic nematode</name>
    <dbReference type="NCBI Taxonomy" id="34508"/>
    <lineage>
        <taxon>Eukaryota</taxon>
        <taxon>Metazoa</taxon>
        <taxon>Ecdysozoa</taxon>
        <taxon>Nematoda</taxon>
        <taxon>Chromadorea</taxon>
        <taxon>Rhabditida</taxon>
        <taxon>Tylenchina</taxon>
        <taxon>Panagrolaimomorpha</taxon>
        <taxon>Strongyloidoidea</taxon>
        <taxon>Steinernematidae</taxon>
        <taxon>Steinernema</taxon>
    </lineage>
</organism>
<dbReference type="EMBL" id="AZBU02000010">
    <property type="protein sequence ID" value="TKR62173.1"/>
    <property type="molecule type" value="Genomic_DNA"/>
</dbReference>
<accession>A0A4U5M1J3</accession>
<reference evidence="2 3" key="1">
    <citation type="journal article" date="2015" name="Genome Biol.">
        <title>Comparative genomics of Steinernema reveals deeply conserved gene regulatory networks.</title>
        <authorList>
            <person name="Dillman A.R."/>
            <person name="Macchietto M."/>
            <person name="Porter C.F."/>
            <person name="Rogers A."/>
            <person name="Williams B."/>
            <person name="Antoshechkin I."/>
            <person name="Lee M.M."/>
            <person name="Goodwin Z."/>
            <person name="Lu X."/>
            <person name="Lewis E.E."/>
            <person name="Goodrich-Blair H."/>
            <person name="Stock S.P."/>
            <person name="Adams B.J."/>
            <person name="Sternberg P.W."/>
            <person name="Mortazavi A."/>
        </authorList>
    </citation>
    <scope>NUCLEOTIDE SEQUENCE [LARGE SCALE GENOMIC DNA]</scope>
    <source>
        <strain evidence="2 3">ALL</strain>
    </source>
</reference>
<reference evidence="2 3" key="2">
    <citation type="journal article" date="2019" name="G3 (Bethesda)">
        <title>Hybrid Assembly of the Genome of the Entomopathogenic Nematode Steinernema carpocapsae Identifies the X-Chromosome.</title>
        <authorList>
            <person name="Serra L."/>
            <person name="Macchietto M."/>
            <person name="Macias-Munoz A."/>
            <person name="McGill C.J."/>
            <person name="Rodriguez I.M."/>
            <person name="Rodriguez B."/>
            <person name="Murad R."/>
            <person name="Mortazavi A."/>
        </authorList>
    </citation>
    <scope>NUCLEOTIDE SEQUENCE [LARGE SCALE GENOMIC DNA]</scope>
    <source>
        <strain evidence="2 3">ALL</strain>
    </source>
</reference>
<feature type="compositionally biased region" description="Low complexity" evidence="1">
    <location>
        <begin position="1"/>
        <end position="18"/>
    </location>
</feature>
<dbReference type="Proteomes" id="UP000298663">
    <property type="component" value="Unassembled WGS sequence"/>
</dbReference>
<name>A0A4U5M1J3_STECR</name>
<sequence length="243" mass="26150">MTGSALRASSLAASPPSSYAKRAARPSGPRISQHSRRLRRLVVDRQTRRYAARRLAATQDRFGPGFAALAATQNRLGPTGLAPALPKTFQFGGFAATNLFSVASPPHDSHKGSALRASLLHSQRRRRCAPSSHFGGLKIGKTGSALRASLLLSLSLSTSAALPPQERKDRLGPPGLVVGGFAASRSERQARPSGPRISQHFRRLRLVVVDRTDSPLRGSLPSTHRVKPDAQKWHFSTCTLNTT</sequence>
<evidence type="ECO:0000313" key="3">
    <source>
        <dbReference type="Proteomes" id="UP000298663"/>
    </source>
</evidence>
<gene>
    <name evidence="2" type="ORF">L596_026167</name>
</gene>
<dbReference type="AlphaFoldDB" id="A0A4U5M1J3"/>
<comment type="caution">
    <text evidence="2">The sequence shown here is derived from an EMBL/GenBank/DDBJ whole genome shotgun (WGS) entry which is preliminary data.</text>
</comment>
<keyword evidence="3" id="KW-1185">Reference proteome</keyword>
<evidence type="ECO:0000256" key="1">
    <source>
        <dbReference type="SAM" id="MobiDB-lite"/>
    </source>
</evidence>
<protein>
    <submittedName>
        <fullName evidence="2">Uncharacterized protein</fullName>
    </submittedName>
</protein>
<proteinExistence type="predicted"/>